<protein>
    <submittedName>
        <fullName evidence="7">Membrane protein mosC</fullName>
    </submittedName>
</protein>
<dbReference type="CDD" id="cd17393">
    <property type="entry name" value="MFS_MosC_like"/>
    <property type="match status" value="1"/>
</dbReference>
<accession>A0A1R4FWT0</accession>
<dbReference type="GO" id="GO:0005886">
    <property type="term" value="C:plasma membrane"/>
    <property type="evidence" value="ECO:0007669"/>
    <property type="project" value="UniProtKB-SubCell"/>
</dbReference>
<feature type="transmembrane region" description="Helical" evidence="5">
    <location>
        <begin position="321"/>
        <end position="343"/>
    </location>
</feature>
<keyword evidence="2 5" id="KW-0812">Transmembrane</keyword>
<evidence type="ECO:0000256" key="5">
    <source>
        <dbReference type="SAM" id="Phobius"/>
    </source>
</evidence>
<dbReference type="PANTHER" id="PTHR23514">
    <property type="entry name" value="BYPASS OF STOP CODON PROTEIN 6"/>
    <property type="match status" value="1"/>
</dbReference>
<feature type="transmembrane region" description="Helical" evidence="5">
    <location>
        <begin position="177"/>
        <end position="194"/>
    </location>
</feature>
<evidence type="ECO:0000259" key="6">
    <source>
        <dbReference type="PROSITE" id="PS50850"/>
    </source>
</evidence>
<evidence type="ECO:0000256" key="2">
    <source>
        <dbReference type="ARBA" id="ARBA00022692"/>
    </source>
</evidence>
<dbReference type="Proteomes" id="UP000195913">
    <property type="component" value="Unassembled WGS sequence"/>
</dbReference>
<dbReference type="InterPro" id="IPR036259">
    <property type="entry name" value="MFS_trans_sf"/>
</dbReference>
<feature type="transmembrane region" description="Helical" evidence="5">
    <location>
        <begin position="264"/>
        <end position="284"/>
    </location>
</feature>
<feature type="transmembrane region" description="Helical" evidence="5">
    <location>
        <begin position="63"/>
        <end position="82"/>
    </location>
</feature>
<reference evidence="7 8" key="1">
    <citation type="submission" date="2017-02" db="EMBL/GenBank/DDBJ databases">
        <authorList>
            <person name="Peterson S.W."/>
        </authorList>
    </citation>
    <scope>NUCLEOTIDE SEQUENCE [LARGE SCALE GENOMIC DNA]</scope>
    <source>
        <strain evidence="7 8">B Ar 00.02</strain>
    </source>
</reference>
<evidence type="ECO:0000313" key="8">
    <source>
        <dbReference type="Proteomes" id="UP000195913"/>
    </source>
</evidence>
<dbReference type="Pfam" id="PF07690">
    <property type="entry name" value="MFS_1"/>
    <property type="match status" value="1"/>
</dbReference>
<keyword evidence="3 5" id="KW-1133">Transmembrane helix</keyword>
<dbReference type="InterPro" id="IPR020846">
    <property type="entry name" value="MFS_dom"/>
</dbReference>
<gene>
    <name evidence="7" type="ORF">FM101_06240</name>
</gene>
<keyword evidence="4 5" id="KW-0472">Membrane</keyword>
<feature type="transmembrane region" description="Helical" evidence="5">
    <location>
        <begin position="113"/>
        <end position="131"/>
    </location>
</feature>
<dbReference type="AlphaFoldDB" id="A0A1R4FWT0"/>
<comment type="subcellular location">
    <subcellularLocation>
        <location evidence="1">Cell membrane</location>
        <topology evidence="1">Multi-pass membrane protein</topology>
    </subcellularLocation>
</comment>
<feature type="transmembrane region" description="Helical" evidence="5">
    <location>
        <begin position="26"/>
        <end position="43"/>
    </location>
</feature>
<proteinExistence type="predicted"/>
<dbReference type="SUPFAM" id="SSF103473">
    <property type="entry name" value="MFS general substrate transporter"/>
    <property type="match status" value="1"/>
</dbReference>
<dbReference type="InterPro" id="IPR011701">
    <property type="entry name" value="MFS"/>
</dbReference>
<dbReference type="GO" id="GO:0022857">
    <property type="term" value="F:transmembrane transporter activity"/>
    <property type="evidence" value="ECO:0007669"/>
    <property type="project" value="InterPro"/>
</dbReference>
<evidence type="ECO:0000256" key="3">
    <source>
        <dbReference type="ARBA" id="ARBA00022989"/>
    </source>
</evidence>
<dbReference type="Gene3D" id="1.20.1250.20">
    <property type="entry name" value="MFS general substrate transporter like domains"/>
    <property type="match status" value="1"/>
</dbReference>
<dbReference type="EMBL" id="FUHW01000024">
    <property type="protein sequence ID" value="SJM60389.1"/>
    <property type="molecule type" value="Genomic_DNA"/>
</dbReference>
<dbReference type="InterPro" id="IPR051788">
    <property type="entry name" value="MFS_Transporter"/>
</dbReference>
<feature type="transmembrane region" description="Helical" evidence="5">
    <location>
        <begin position="152"/>
        <end position="171"/>
    </location>
</feature>
<feature type="domain" description="Major facilitator superfamily (MFS) profile" evidence="6">
    <location>
        <begin position="24"/>
        <end position="408"/>
    </location>
</feature>
<evidence type="ECO:0000313" key="7">
    <source>
        <dbReference type="EMBL" id="SJM60389.1"/>
    </source>
</evidence>
<evidence type="ECO:0000256" key="1">
    <source>
        <dbReference type="ARBA" id="ARBA00004651"/>
    </source>
</evidence>
<feature type="transmembrane region" description="Helical" evidence="5">
    <location>
        <begin position="296"/>
        <end position="315"/>
    </location>
</feature>
<keyword evidence="8" id="KW-1185">Reference proteome</keyword>
<name>A0A1R4FWT0_9MICC</name>
<feature type="transmembrane region" description="Helical" evidence="5">
    <location>
        <begin position="225"/>
        <end position="244"/>
    </location>
</feature>
<feature type="transmembrane region" description="Helical" evidence="5">
    <location>
        <begin position="382"/>
        <end position="403"/>
    </location>
</feature>
<dbReference type="PANTHER" id="PTHR23514:SF13">
    <property type="entry name" value="INNER MEMBRANE PROTEIN YBJJ"/>
    <property type="match status" value="1"/>
</dbReference>
<feature type="transmembrane region" description="Helical" evidence="5">
    <location>
        <begin position="355"/>
        <end position="376"/>
    </location>
</feature>
<organism evidence="7 8">
    <name type="scientific">Arthrobacter rhombi</name>
    <dbReference type="NCBI Taxonomy" id="71253"/>
    <lineage>
        <taxon>Bacteria</taxon>
        <taxon>Bacillati</taxon>
        <taxon>Actinomycetota</taxon>
        <taxon>Actinomycetes</taxon>
        <taxon>Micrococcales</taxon>
        <taxon>Micrococcaceae</taxon>
        <taxon>Arthrobacter</taxon>
    </lineage>
</organism>
<sequence length="409" mass="41754">MTPDPLETADTATATGPSITDRRARLAVSLLFLTNGALFANLLPRYPAIKDGLGLSNGQFGAAVAAFPLGALIAGLAAATLIRRFRSSRVAVAGTILTGTGILLAGLAPSWALLAGALFIAGAADAITDVAQNSHGLRVQRRYGRSILNSFHAAWSVGAVLGGLMGAAASGADIPRGIHLGLSLILFSALALYCRRTLLPGPEPTGLDTADQHDDGIPRARISRLATYGILAALVLVATGGSIIEDAGNSWSAIYLHDSLGAVAPVTALGFVALIGCQLVGRLIGDQLFDTFGQRLVARAGGAIVVVGMGLALAFPTIPGTIIGFGLSGFGMATLIPAAMHAADELPGLRHGTGLTILGWLMRVGFLFSPPIVGFVADRTNLATGLLIVPLAGLLVIVCAGVLPRKTRT</sequence>
<dbReference type="PROSITE" id="PS50850">
    <property type="entry name" value="MFS"/>
    <property type="match status" value="1"/>
</dbReference>
<dbReference type="RefSeq" id="WP_086997025.1">
    <property type="nucleotide sequence ID" value="NZ_FUHW01000024.1"/>
</dbReference>
<evidence type="ECO:0000256" key="4">
    <source>
        <dbReference type="ARBA" id="ARBA00023136"/>
    </source>
</evidence>